<reference evidence="2 3" key="1">
    <citation type="submission" date="2016-10" db="EMBL/GenBank/DDBJ databases">
        <authorList>
            <person name="Varghese N."/>
            <person name="Submissions S."/>
        </authorList>
    </citation>
    <scope>NUCLEOTIDE SEQUENCE [LARGE SCALE GENOMIC DNA]</scope>
    <source>
        <strain evidence="2 3">DSM 17833</strain>
    </source>
</reference>
<sequence length="92" mass="9998">MLSHSAVLHARAGRTEQLGVCLHGLGESMQTLPGCLDVEVQQLPDDAAQWLLQSRWQSMAALQAFFAASLLQQVLDQALQQGLLRSLQCQAA</sequence>
<dbReference type="AlphaFoldDB" id="A0AB37ZD22"/>
<gene>
    <name evidence="2" type="ORF">SAMN05216370_4316</name>
</gene>
<dbReference type="GO" id="GO:0004497">
    <property type="term" value="F:monooxygenase activity"/>
    <property type="evidence" value="ECO:0007669"/>
    <property type="project" value="UniProtKB-KW"/>
</dbReference>
<dbReference type="EMBL" id="FMTL01000008">
    <property type="protein sequence ID" value="SCW88494.1"/>
    <property type="molecule type" value="Genomic_DNA"/>
</dbReference>
<accession>A0AB37ZD22</accession>
<dbReference type="PROSITE" id="PS51725">
    <property type="entry name" value="ABM"/>
    <property type="match status" value="1"/>
</dbReference>
<evidence type="ECO:0000313" key="2">
    <source>
        <dbReference type="EMBL" id="SCW88494.1"/>
    </source>
</evidence>
<dbReference type="SUPFAM" id="SSF54909">
    <property type="entry name" value="Dimeric alpha+beta barrel"/>
    <property type="match status" value="1"/>
</dbReference>
<dbReference type="InterPro" id="IPR007138">
    <property type="entry name" value="ABM_dom"/>
</dbReference>
<keyword evidence="2" id="KW-0503">Monooxygenase</keyword>
<dbReference type="Pfam" id="PF03992">
    <property type="entry name" value="ABM"/>
    <property type="match status" value="1"/>
</dbReference>
<evidence type="ECO:0000313" key="3">
    <source>
        <dbReference type="Proteomes" id="UP000242418"/>
    </source>
</evidence>
<dbReference type="Gene3D" id="3.30.70.100">
    <property type="match status" value="1"/>
</dbReference>
<proteinExistence type="predicted"/>
<protein>
    <submittedName>
        <fullName evidence="2">Quinol monooxygenase YgiN</fullName>
    </submittedName>
</protein>
<name>A0AB37ZD22_9PSED</name>
<evidence type="ECO:0000259" key="1">
    <source>
        <dbReference type="PROSITE" id="PS51725"/>
    </source>
</evidence>
<dbReference type="RefSeq" id="WP_090256122.1">
    <property type="nucleotide sequence ID" value="NZ_FMTL01000008.1"/>
</dbReference>
<organism evidence="2 3">
    <name type="scientific">Pseudomonas peli</name>
    <dbReference type="NCBI Taxonomy" id="592361"/>
    <lineage>
        <taxon>Bacteria</taxon>
        <taxon>Pseudomonadati</taxon>
        <taxon>Pseudomonadota</taxon>
        <taxon>Gammaproteobacteria</taxon>
        <taxon>Pseudomonadales</taxon>
        <taxon>Pseudomonadaceae</taxon>
        <taxon>Pseudomonas</taxon>
    </lineage>
</organism>
<dbReference type="Proteomes" id="UP000242418">
    <property type="component" value="Unassembled WGS sequence"/>
</dbReference>
<keyword evidence="2" id="KW-0560">Oxidoreductase</keyword>
<comment type="caution">
    <text evidence="2">The sequence shown here is derived from an EMBL/GenBank/DDBJ whole genome shotgun (WGS) entry which is preliminary data.</text>
</comment>
<keyword evidence="3" id="KW-1185">Reference proteome</keyword>
<feature type="domain" description="ABM" evidence="1">
    <location>
        <begin position="2"/>
        <end position="92"/>
    </location>
</feature>
<dbReference type="InterPro" id="IPR011008">
    <property type="entry name" value="Dimeric_a/b-barrel"/>
</dbReference>